<dbReference type="PANTHER" id="PTHR22911:SF6">
    <property type="entry name" value="SOLUTE CARRIER FAMILY 35 MEMBER G1"/>
    <property type="match status" value="1"/>
</dbReference>
<accession>A0A975EPK1</accession>
<evidence type="ECO:0000256" key="1">
    <source>
        <dbReference type="ARBA" id="ARBA00004141"/>
    </source>
</evidence>
<evidence type="ECO:0000256" key="5">
    <source>
        <dbReference type="ARBA" id="ARBA00023136"/>
    </source>
</evidence>
<dbReference type="Proteomes" id="UP000665026">
    <property type="component" value="Chromosome"/>
</dbReference>
<evidence type="ECO:0000256" key="2">
    <source>
        <dbReference type="ARBA" id="ARBA00009853"/>
    </source>
</evidence>
<feature type="transmembrane region" description="Helical" evidence="6">
    <location>
        <begin position="210"/>
        <end position="229"/>
    </location>
</feature>
<proteinExistence type="inferred from homology"/>
<evidence type="ECO:0000256" key="3">
    <source>
        <dbReference type="ARBA" id="ARBA00022692"/>
    </source>
</evidence>
<dbReference type="GO" id="GO:0016020">
    <property type="term" value="C:membrane"/>
    <property type="evidence" value="ECO:0007669"/>
    <property type="project" value="UniProtKB-SubCell"/>
</dbReference>
<feature type="transmembrane region" description="Helical" evidence="6">
    <location>
        <begin position="37"/>
        <end position="54"/>
    </location>
</feature>
<dbReference type="RefSeq" id="WP_209356482.1">
    <property type="nucleotide sequence ID" value="NZ_CP060010.1"/>
</dbReference>
<dbReference type="Pfam" id="PF00892">
    <property type="entry name" value="EamA"/>
    <property type="match status" value="2"/>
</dbReference>
<feature type="domain" description="EamA" evidence="7">
    <location>
        <begin position="148"/>
        <end position="275"/>
    </location>
</feature>
<gene>
    <name evidence="8" type="ORF">HZ995_15130</name>
</gene>
<feature type="domain" description="EamA" evidence="7">
    <location>
        <begin position="6"/>
        <end position="137"/>
    </location>
</feature>
<evidence type="ECO:0000256" key="6">
    <source>
        <dbReference type="SAM" id="Phobius"/>
    </source>
</evidence>
<organism evidence="8 9">
    <name type="scientific">Cognatishimia activa</name>
    <dbReference type="NCBI Taxonomy" id="1715691"/>
    <lineage>
        <taxon>Bacteria</taxon>
        <taxon>Pseudomonadati</taxon>
        <taxon>Pseudomonadota</taxon>
        <taxon>Alphaproteobacteria</taxon>
        <taxon>Rhodobacterales</taxon>
        <taxon>Paracoccaceae</taxon>
        <taxon>Cognatishimia</taxon>
    </lineage>
</organism>
<dbReference type="SUPFAM" id="SSF103481">
    <property type="entry name" value="Multidrug resistance efflux transporter EmrE"/>
    <property type="match status" value="2"/>
</dbReference>
<evidence type="ECO:0000313" key="9">
    <source>
        <dbReference type="Proteomes" id="UP000665026"/>
    </source>
</evidence>
<keyword evidence="5 6" id="KW-0472">Membrane</keyword>
<protein>
    <submittedName>
        <fullName evidence="8">DMT family transporter</fullName>
    </submittedName>
</protein>
<keyword evidence="3 6" id="KW-0812">Transmembrane</keyword>
<keyword evidence="4 6" id="KW-1133">Transmembrane helix</keyword>
<feature type="transmembrane region" description="Helical" evidence="6">
    <location>
        <begin position="236"/>
        <end position="257"/>
    </location>
</feature>
<reference evidence="8" key="1">
    <citation type="submission" date="2020-07" db="EMBL/GenBank/DDBJ databases">
        <title>Genome sequences of bacteria associated with the marine, planktonic diatom Thalassiosira profunda strain ECT2AJA-044.</title>
        <authorList>
            <person name="Gargas C.B."/>
            <person name="Roberts W.R."/>
            <person name="Alverson A.J."/>
        </authorList>
    </citation>
    <scope>NUCLEOTIDE SEQUENCE</scope>
    <source>
        <strain evidence="8">ECT2AJA-044</strain>
    </source>
</reference>
<sequence>MSDSLKGVLWMLGSVLSFTAMAIAGRAVSTELDTFEIMLFRSLLGVTIISLILTKTKAWDQITGRDFHLHLGRNIAHFTGQNLWFFALASIPLAQVFALEFTTPIWVILLAPIFLKERWSLSTLLCAALGFLGILAIARPGVIPMGVGFITAACSAIGFAITMLFTKHLTKRNSTITILFYLTSMQAVFGLICAGYDGDITFPSLSSLPYVILIGLTGLTAHWSITSALQLAPPSLVAPVDFIRLPLIAVVGAVFYGESVDNWLILGASLILAGNYANILLQLRATRTSAS</sequence>
<feature type="transmembrane region" description="Helical" evidence="6">
    <location>
        <begin position="122"/>
        <end position="139"/>
    </location>
</feature>
<name>A0A975EPK1_9RHOB</name>
<evidence type="ECO:0000313" key="8">
    <source>
        <dbReference type="EMBL" id="QTN35779.1"/>
    </source>
</evidence>
<feature type="transmembrane region" description="Helical" evidence="6">
    <location>
        <begin position="178"/>
        <end position="198"/>
    </location>
</feature>
<dbReference type="AlphaFoldDB" id="A0A975EPK1"/>
<evidence type="ECO:0000259" key="7">
    <source>
        <dbReference type="Pfam" id="PF00892"/>
    </source>
</evidence>
<dbReference type="PANTHER" id="PTHR22911">
    <property type="entry name" value="ACYL-MALONYL CONDENSING ENZYME-RELATED"/>
    <property type="match status" value="1"/>
</dbReference>
<feature type="transmembrane region" description="Helical" evidence="6">
    <location>
        <begin position="7"/>
        <end position="25"/>
    </location>
</feature>
<dbReference type="EMBL" id="CP060010">
    <property type="protein sequence ID" value="QTN35779.1"/>
    <property type="molecule type" value="Genomic_DNA"/>
</dbReference>
<dbReference type="InterPro" id="IPR037185">
    <property type="entry name" value="EmrE-like"/>
</dbReference>
<evidence type="ECO:0000256" key="4">
    <source>
        <dbReference type="ARBA" id="ARBA00022989"/>
    </source>
</evidence>
<comment type="subcellular location">
    <subcellularLocation>
        <location evidence="1">Membrane</location>
        <topology evidence="1">Multi-pass membrane protein</topology>
    </subcellularLocation>
</comment>
<feature type="transmembrane region" description="Helical" evidence="6">
    <location>
        <begin position="263"/>
        <end position="281"/>
    </location>
</feature>
<dbReference type="KEGG" id="cact:HZ995_15130"/>
<dbReference type="InterPro" id="IPR000620">
    <property type="entry name" value="EamA_dom"/>
</dbReference>
<comment type="similarity">
    <text evidence="2">Belongs to the drug/metabolite transporter (DMT) superfamily. 10 TMS drug/metabolite exporter (DME) (TC 2.A.7.3) family.</text>
</comment>
<feature type="transmembrane region" description="Helical" evidence="6">
    <location>
        <begin position="145"/>
        <end position="166"/>
    </location>
</feature>